<name>A0A2Z4Q9P3_9CAUD</name>
<organism evidence="2 3">
    <name type="scientific">Microbacterium phage Quhwah</name>
    <dbReference type="NCBI Taxonomy" id="2992929"/>
    <lineage>
        <taxon>Viruses</taxon>
        <taxon>Duplodnaviria</taxon>
        <taxon>Heunggongvirae</taxon>
        <taxon>Uroviricota</taxon>
        <taxon>Caudoviricetes</taxon>
        <taxon>Hodgkinviridae</taxon>
        <taxon>Quhwahvirus</taxon>
        <taxon>Quhwahvirus quhwah</taxon>
        <taxon>Quhwahvirus ouhwah</taxon>
    </lineage>
</organism>
<dbReference type="EMBL" id="MH271321">
    <property type="protein sequence ID" value="AWY06711.1"/>
    <property type="molecule type" value="Genomic_DNA"/>
</dbReference>
<gene>
    <name evidence="2" type="primary">2</name>
    <name evidence="2" type="ORF">SEA_QUHWAH_2</name>
</gene>
<dbReference type="RefSeq" id="YP_009803200.1">
    <property type="nucleotide sequence ID" value="NC_047993.1"/>
</dbReference>
<evidence type="ECO:0000313" key="2">
    <source>
        <dbReference type="EMBL" id="AWY06711.1"/>
    </source>
</evidence>
<protein>
    <submittedName>
        <fullName evidence="2">Uncharacterized protein</fullName>
    </submittedName>
</protein>
<accession>A0A2Z4Q9P3</accession>
<evidence type="ECO:0000256" key="1">
    <source>
        <dbReference type="SAM" id="MobiDB-lite"/>
    </source>
</evidence>
<dbReference type="Proteomes" id="UP000251375">
    <property type="component" value="Segment"/>
</dbReference>
<evidence type="ECO:0000313" key="3">
    <source>
        <dbReference type="Proteomes" id="UP000251375"/>
    </source>
</evidence>
<proteinExistence type="predicted"/>
<feature type="region of interest" description="Disordered" evidence="1">
    <location>
        <begin position="38"/>
        <end position="62"/>
    </location>
</feature>
<keyword evidence="3" id="KW-1185">Reference proteome</keyword>
<sequence>MSGSTEGSRMSMWCNRCPASIQDVTVAEALSWNATHEATCTAPPSAPGPREWGPQDEVRMGA</sequence>
<reference evidence="2 3" key="1">
    <citation type="submission" date="2018-04" db="EMBL/GenBank/DDBJ databases">
        <authorList>
            <person name="Harrington T."/>
            <person name="Washburn E."/>
            <person name="Bricker J."/>
            <person name="McKinney A."/>
            <person name="Betsko A.J."/>
            <person name="Garlena R.A."/>
            <person name="Russell D.A."/>
            <person name="Pope W.A."/>
            <person name="Jacobs-Sera D."/>
            <person name="Hatfull G.F."/>
        </authorList>
    </citation>
    <scope>NUCLEOTIDE SEQUENCE [LARGE SCALE GENOMIC DNA]</scope>
</reference>
<dbReference type="GeneID" id="54993762"/>